<accession>A0ABW5KQ47</accession>
<evidence type="ECO:0000313" key="3">
    <source>
        <dbReference type="Proteomes" id="UP001597472"/>
    </source>
</evidence>
<reference evidence="3" key="1">
    <citation type="journal article" date="2019" name="Int. J. Syst. Evol. Microbiol.">
        <title>The Global Catalogue of Microorganisms (GCM) 10K type strain sequencing project: providing services to taxonomists for standard genome sequencing and annotation.</title>
        <authorList>
            <consortium name="The Broad Institute Genomics Platform"/>
            <consortium name="The Broad Institute Genome Sequencing Center for Infectious Disease"/>
            <person name="Wu L."/>
            <person name="Ma J."/>
        </authorList>
    </citation>
    <scope>NUCLEOTIDE SEQUENCE [LARGE SCALE GENOMIC DNA]</scope>
    <source>
        <strain evidence="3">KCTC 42587</strain>
    </source>
</reference>
<dbReference type="RefSeq" id="WP_376891383.1">
    <property type="nucleotide sequence ID" value="NZ_JBHULS010000001.1"/>
</dbReference>
<dbReference type="Proteomes" id="UP001597472">
    <property type="component" value="Unassembled WGS sequence"/>
</dbReference>
<feature type="domain" description="Letm1 RBD" evidence="1">
    <location>
        <begin position="334"/>
        <end position="386"/>
    </location>
</feature>
<protein>
    <submittedName>
        <fullName evidence="2">LETM1-related biofilm-associated protein</fullName>
    </submittedName>
</protein>
<name>A0ABW5KQ47_9FLAO</name>
<organism evidence="2 3">
    <name type="scientific">Bizionia sediminis</name>
    <dbReference type="NCBI Taxonomy" id="1737064"/>
    <lineage>
        <taxon>Bacteria</taxon>
        <taxon>Pseudomonadati</taxon>
        <taxon>Bacteroidota</taxon>
        <taxon>Flavobacteriia</taxon>
        <taxon>Flavobacteriales</taxon>
        <taxon>Flavobacteriaceae</taxon>
        <taxon>Bizionia</taxon>
    </lineage>
</organism>
<keyword evidence="3" id="KW-1185">Reference proteome</keyword>
<proteinExistence type="predicted"/>
<dbReference type="Pfam" id="PF07766">
    <property type="entry name" value="LETM1_RBD"/>
    <property type="match status" value="1"/>
</dbReference>
<sequence>MNPSASGWITKLLLESNLHTPLKTLTTEAFYTELRNNGFIYGSNVAVFKNYVVNPDFTSEEICKINLIIAFHYIHQTAAVKTNFIDSVIDFYTHINAYKASFFSDLLGGSKNVSTLEKIIHKRVQIDDNIIERSFNYFITNALLFTDVLAYNLFITTHNISEAYFRNFEAAIETTVIKTLNSKVEKSNYDQSLLDLFEQSRRYHDTAKIDYHQALQYISKPMEKYYLLDVACMAAWGDTVIDSREYDFLHTLRADLKLKPSCTAEATKAINIFYETHKNKIALLSSKNVVKTFYNNSSDMVHKLISRNSKRLLKELRESKELMKLLSQSTIRELTQDEQKRVNNQLLDIFKSIPSLAIFMLPGGALLLPLVIKFIPKLLPSAFDDNRVDN</sequence>
<evidence type="ECO:0000259" key="1">
    <source>
        <dbReference type="Pfam" id="PF07766"/>
    </source>
</evidence>
<evidence type="ECO:0000313" key="2">
    <source>
        <dbReference type="EMBL" id="MFD2550583.1"/>
    </source>
</evidence>
<comment type="caution">
    <text evidence="2">The sequence shown here is derived from an EMBL/GenBank/DDBJ whole genome shotgun (WGS) entry which is preliminary data.</text>
</comment>
<dbReference type="InterPro" id="IPR033122">
    <property type="entry name" value="LETM1-like_RBD"/>
</dbReference>
<dbReference type="NCBIfam" id="NF040639">
    <property type="entry name" value="LETM1_rel_film"/>
    <property type="match status" value="1"/>
</dbReference>
<dbReference type="EMBL" id="JBHULS010000001">
    <property type="protein sequence ID" value="MFD2550583.1"/>
    <property type="molecule type" value="Genomic_DNA"/>
</dbReference>
<gene>
    <name evidence="2" type="ORF">ACFSQP_02020</name>
</gene>